<accession>A0AAE3HCN6</accession>
<dbReference type="Proteomes" id="UP001205748">
    <property type="component" value="Unassembled WGS sequence"/>
</dbReference>
<dbReference type="SUPFAM" id="SSF63418">
    <property type="entry name" value="MurE/MurF N-terminal domain"/>
    <property type="match status" value="1"/>
</dbReference>
<dbReference type="InterPro" id="IPR013221">
    <property type="entry name" value="Mur_ligase_cen"/>
</dbReference>
<dbReference type="GO" id="GO:0005737">
    <property type="term" value="C:cytoplasm"/>
    <property type="evidence" value="ECO:0007669"/>
    <property type="project" value="UniProtKB-SubCell"/>
</dbReference>
<dbReference type="GO" id="GO:0005524">
    <property type="term" value="F:ATP binding"/>
    <property type="evidence" value="ECO:0007669"/>
    <property type="project" value="UniProtKB-UniRule"/>
</dbReference>
<dbReference type="SUPFAM" id="SSF53244">
    <property type="entry name" value="MurD-like peptide ligases, peptide-binding domain"/>
    <property type="match status" value="1"/>
</dbReference>
<name>A0AAE3HCN6_9FIRM</name>
<evidence type="ECO:0000313" key="15">
    <source>
        <dbReference type="EMBL" id="MCR1898017.1"/>
    </source>
</evidence>
<keyword evidence="8 10" id="KW-0131">Cell cycle</keyword>
<evidence type="ECO:0000256" key="7">
    <source>
        <dbReference type="ARBA" id="ARBA00022984"/>
    </source>
</evidence>
<evidence type="ECO:0000256" key="8">
    <source>
        <dbReference type="ARBA" id="ARBA00023306"/>
    </source>
</evidence>
<evidence type="ECO:0000259" key="14">
    <source>
        <dbReference type="Pfam" id="PF08245"/>
    </source>
</evidence>
<dbReference type="HAMAP" id="MF_02019">
    <property type="entry name" value="MurF"/>
    <property type="match status" value="1"/>
</dbReference>
<dbReference type="NCBIfam" id="TIGR01143">
    <property type="entry name" value="murF"/>
    <property type="match status" value="1"/>
</dbReference>
<comment type="caution">
    <text evidence="15">The sequence shown here is derived from an EMBL/GenBank/DDBJ whole genome shotgun (WGS) entry which is preliminary data.</text>
</comment>
<keyword evidence="9 10" id="KW-0961">Cell wall biogenesis/degradation</keyword>
<comment type="catalytic activity">
    <reaction evidence="10 11">
        <text>D-alanyl-D-alanine + UDP-N-acetyl-alpha-D-muramoyl-L-alanyl-gamma-D-glutamyl-meso-2,6-diaminopimelate + ATP = UDP-N-acetyl-alpha-D-muramoyl-L-alanyl-gamma-D-glutamyl-meso-2,6-diaminopimeloyl-D-alanyl-D-alanine + ADP + phosphate + H(+)</text>
        <dbReference type="Rhea" id="RHEA:28374"/>
        <dbReference type="ChEBI" id="CHEBI:15378"/>
        <dbReference type="ChEBI" id="CHEBI:30616"/>
        <dbReference type="ChEBI" id="CHEBI:43474"/>
        <dbReference type="ChEBI" id="CHEBI:57822"/>
        <dbReference type="ChEBI" id="CHEBI:61386"/>
        <dbReference type="ChEBI" id="CHEBI:83905"/>
        <dbReference type="ChEBI" id="CHEBI:456216"/>
        <dbReference type="EC" id="6.3.2.10"/>
    </reaction>
</comment>
<evidence type="ECO:0000256" key="2">
    <source>
        <dbReference type="ARBA" id="ARBA00022598"/>
    </source>
</evidence>
<dbReference type="GO" id="GO:0051301">
    <property type="term" value="P:cell division"/>
    <property type="evidence" value="ECO:0007669"/>
    <property type="project" value="UniProtKB-KW"/>
</dbReference>
<dbReference type="InterPro" id="IPR051046">
    <property type="entry name" value="MurCDEF_CellWall_CoF430Synth"/>
</dbReference>
<evidence type="ECO:0000256" key="5">
    <source>
        <dbReference type="ARBA" id="ARBA00022840"/>
    </source>
</evidence>
<comment type="pathway">
    <text evidence="10 11">Cell wall biogenesis; peptidoglycan biosynthesis.</text>
</comment>
<evidence type="ECO:0000256" key="9">
    <source>
        <dbReference type="ARBA" id="ARBA00023316"/>
    </source>
</evidence>
<keyword evidence="4 10" id="KW-0547">Nucleotide-binding</keyword>
<organism evidence="15 16">
    <name type="scientific">Irregularibacter muris</name>
    <dbReference type="NCBI Taxonomy" id="1796619"/>
    <lineage>
        <taxon>Bacteria</taxon>
        <taxon>Bacillati</taxon>
        <taxon>Bacillota</taxon>
        <taxon>Clostridia</taxon>
        <taxon>Eubacteriales</taxon>
        <taxon>Eubacteriaceae</taxon>
        <taxon>Irregularibacter</taxon>
    </lineage>
</organism>
<dbReference type="RefSeq" id="WP_257529482.1">
    <property type="nucleotide sequence ID" value="NZ_JANKAS010000002.1"/>
</dbReference>
<evidence type="ECO:0000259" key="13">
    <source>
        <dbReference type="Pfam" id="PF02875"/>
    </source>
</evidence>
<reference evidence="15" key="1">
    <citation type="submission" date="2022-07" db="EMBL/GenBank/DDBJ databases">
        <title>Enhanced cultured diversity of the mouse gut microbiota enables custom-made synthetic communities.</title>
        <authorList>
            <person name="Afrizal A."/>
        </authorList>
    </citation>
    <scope>NUCLEOTIDE SEQUENCE</scope>
    <source>
        <strain evidence="15">DSM 28593</strain>
    </source>
</reference>
<dbReference type="InterPro" id="IPR005863">
    <property type="entry name" value="UDP-N-AcMur_synth"/>
</dbReference>
<dbReference type="EMBL" id="JANKAS010000002">
    <property type="protein sequence ID" value="MCR1898017.1"/>
    <property type="molecule type" value="Genomic_DNA"/>
</dbReference>
<gene>
    <name evidence="10" type="primary">murF</name>
    <name evidence="15" type="ORF">NSA47_03310</name>
</gene>
<dbReference type="SUPFAM" id="SSF53623">
    <property type="entry name" value="MurD-like peptide ligases, catalytic domain"/>
    <property type="match status" value="1"/>
</dbReference>
<evidence type="ECO:0000313" key="16">
    <source>
        <dbReference type="Proteomes" id="UP001205748"/>
    </source>
</evidence>
<comment type="function">
    <text evidence="10 11">Involved in cell wall formation. Catalyzes the final step in the synthesis of UDP-N-acetylmuramoyl-pentapeptide, the precursor of murein.</text>
</comment>
<dbReference type="GO" id="GO:0047480">
    <property type="term" value="F:UDP-N-acetylmuramoyl-tripeptide-D-alanyl-D-alanine ligase activity"/>
    <property type="evidence" value="ECO:0007669"/>
    <property type="project" value="UniProtKB-UniRule"/>
</dbReference>
<evidence type="ECO:0000256" key="11">
    <source>
        <dbReference type="RuleBase" id="RU004136"/>
    </source>
</evidence>
<keyword evidence="5 10" id="KW-0067">ATP-binding</keyword>
<dbReference type="Gene3D" id="3.40.1390.10">
    <property type="entry name" value="MurE/MurF, N-terminal domain"/>
    <property type="match status" value="1"/>
</dbReference>
<evidence type="ECO:0000256" key="1">
    <source>
        <dbReference type="ARBA" id="ARBA00022490"/>
    </source>
</evidence>
<evidence type="ECO:0000256" key="10">
    <source>
        <dbReference type="HAMAP-Rule" id="MF_02019"/>
    </source>
</evidence>
<dbReference type="InterPro" id="IPR035911">
    <property type="entry name" value="MurE/MurF_N"/>
</dbReference>
<keyword evidence="7 10" id="KW-0573">Peptidoglycan synthesis</keyword>
<dbReference type="Pfam" id="PF02875">
    <property type="entry name" value="Mur_ligase_C"/>
    <property type="match status" value="1"/>
</dbReference>
<evidence type="ECO:0000256" key="6">
    <source>
        <dbReference type="ARBA" id="ARBA00022960"/>
    </source>
</evidence>
<comment type="subcellular location">
    <subcellularLocation>
        <location evidence="10 11">Cytoplasm</location>
    </subcellularLocation>
</comment>
<evidence type="ECO:0000259" key="12">
    <source>
        <dbReference type="Pfam" id="PF01225"/>
    </source>
</evidence>
<dbReference type="InterPro" id="IPR036615">
    <property type="entry name" value="Mur_ligase_C_dom_sf"/>
</dbReference>
<dbReference type="InterPro" id="IPR036565">
    <property type="entry name" value="Mur-like_cat_sf"/>
</dbReference>
<feature type="domain" description="Mur ligase C-terminal" evidence="13">
    <location>
        <begin position="318"/>
        <end position="444"/>
    </location>
</feature>
<feature type="domain" description="Mur ligase central" evidence="14">
    <location>
        <begin position="109"/>
        <end position="295"/>
    </location>
</feature>
<dbReference type="GO" id="GO:0071555">
    <property type="term" value="P:cell wall organization"/>
    <property type="evidence" value="ECO:0007669"/>
    <property type="project" value="UniProtKB-KW"/>
</dbReference>
<dbReference type="InterPro" id="IPR004101">
    <property type="entry name" value="Mur_ligase_C"/>
</dbReference>
<dbReference type="GO" id="GO:0009252">
    <property type="term" value="P:peptidoglycan biosynthetic process"/>
    <property type="evidence" value="ECO:0007669"/>
    <property type="project" value="UniProtKB-UniRule"/>
</dbReference>
<keyword evidence="16" id="KW-1185">Reference proteome</keyword>
<dbReference type="EC" id="6.3.2.10" evidence="10 11"/>
<keyword evidence="3 10" id="KW-0132">Cell division</keyword>
<proteinExistence type="inferred from homology"/>
<dbReference type="Gene3D" id="3.40.1190.10">
    <property type="entry name" value="Mur-like, catalytic domain"/>
    <property type="match status" value="1"/>
</dbReference>
<dbReference type="PANTHER" id="PTHR43024:SF1">
    <property type="entry name" value="UDP-N-ACETYLMURAMOYL-TRIPEPTIDE--D-ALANYL-D-ALANINE LIGASE"/>
    <property type="match status" value="1"/>
</dbReference>
<dbReference type="PANTHER" id="PTHR43024">
    <property type="entry name" value="UDP-N-ACETYLMURAMOYL-TRIPEPTIDE--D-ALANYL-D-ALANINE LIGASE"/>
    <property type="match status" value="1"/>
</dbReference>
<dbReference type="GO" id="GO:0008360">
    <property type="term" value="P:regulation of cell shape"/>
    <property type="evidence" value="ECO:0007669"/>
    <property type="project" value="UniProtKB-KW"/>
</dbReference>
<dbReference type="Pfam" id="PF01225">
    <property type="entry name" value="Mur_ligase"/>
    <property type="match status" value="1"/>
</dbReference>
<dbReference type="Gene3D" id="3.90.190.20">
    <property type="entry name" value="Mur ligase, C-terminal domain"/>
    <property type="match status" value="1"/>
</dbReference>
<keyword evidence="6 10" id="KW-0133">Cell shape</keyword>
<protein>
    <recommendedName>
        <fullName evidence="10 11">UDP-N-acetylmuramoyl-tripeptide--D-alanyl-D-alanine ligase</fullName>
        <ecNumber evidence="10 11">6.3.2.10</ecNumber>
    </recommendedName>
    <alternativeName>
        <fullName evidence="10">D-alanyl-D-alanine-adding enzyme</fullName>
    </alternativeName>
</protein>
<sequence>MQKMTKNEIIRAVEGNLIHDAEGETISGICIDSRRVKKGDLFIAIKGENFDGHEFIHHAIESGASACIISDPNKRNKNADMILVENTLTALQKLAFHYRKKFTIPFIAITGSSGKTTTKDMIAAVLSQKYDVLKTQGNYNNEIGLPLTLFQLEPHHEIAVIEMGMSDLGEISTLVHMVYPDIAVITNIGLTHIENLGTQEKIFEAKKEILETLGTNHIALLNGDDQYLQGINSEKYRVAHIGIEGKKLGLKASNIIKDQKEVAFSVEEGRKNIGNFKLSLPGIHNIYNGLMAIYIGKHFNLSQQEIQQGLDRFKPSQMRMDIFKAGEIEVINDVYNANPDSMNAALQVLRDFNKSSRKIAILGDMLEMGDWSKKAHVEIGHYVSKMGIEVLLTLGEYSSYYIQGARNGGMPKNRTLAFSSNSEVIEYLTSFIENGDVFLVKGSRGLKMEKIVNFLQERS</sequence>
<dbReference type="Pfam" id="PF08245">
    <property type="entry name" value="Mur_ligase_M"/>
    <property type="match status" value="1"/>
</dbReference>
<keyword evidence="2 10" id="KW-0436">Ligase</keyword>
<evidence type="ECO:0000256" key="4">
    <source>
        <dbReference type="ARBA" id="ARBA00022741"/>
    </source>
</evidence>
<feature type="domain" description="Mur ligase N-terminal catalytic" evidence="12">
    <location>
        <begin position="25"/>
        <end position="98"/>
    </location>
</feature>
<keyword evidence="1 10" id="KW-0963">Cytoplasm</keyword>
<dbReference type="InterPro" id="IPR000713">
    <property type="entry name" value="Mur_ligase_N"/>
</dbReference>
<evidence type="ECO:0000256" key="3">
    <source>
        <dbReference type="ARBA" id="ARBA00022618"/>
    </source>
</evidence>
<comment type="similarity">
    <text evidence="10">Belongs to the MurCDEF family. MurF subfamily.</text>
</comment>
<dbReference type="AlphaFoldDB" id="A0AAE3HCN6"/>
<feature type="binding site" evidence="10">
    <location>
        <begin position="111"/>
        <end position="117"/>
    </location>
    <ligand>
        <name>ATP</name>
        <dbReference type="ChEBI" id="CHEBI:30616"/>
    </ligand>
</feature>